<name>A0A6N2UJB0_9FIRM</name>
<dbReference type="InterPro" id="IPR013321">
    <property type="entry name" value="Arc_rbn_hlx_hlx"/>
</dbReference>
<protein>
    <submittedName>
        <fullName evidence="1">Uncharacterized protein</fullName>
    </submittedName>
</protein>
<dbReference type="GO" id="GO:0006355">
    <property type="term" value="P:regulation of DNA-templated transcription"/>
    <property type="evidence" value="ECO:0007669"/>
    <property type="project" value="InterPro"/>
</dbReference>
<dbReference type="EMBL" id="CACRSL010000003">
    <property type="protein sequence ID" value="VYT17397.1"/>
    <property type="molecule type" value="Genomic_DNA"/>
</dbReference>
<proteinExistence type="predicted"/>
<gene>
    <name evidence="1" type="ORF">AULFYP135_01950</name>
</gene>
<evidence type="ECO:0000313" key="1">
    <source>
        <dbReference type="EMBL" id="VYT17397.1"/>
    </source>
</evidence>
<organism evidence="1">
    <name type="scientific">uncultured Anaerotruncus sp</name>
    <dbReference type="NCBI Taxonomy" id="905011"/>
    <lineage>
        <taxon>Bacteria</taxon>
        <taxon>Bacillati</taxon>
        <taxon>Bacillota</taxon>
        <taxon>Clostridia</taxon>
        <taxon>Eubacteriales</taxon>
        <taxon>Oscillospiraceae</taxon>
        <taxon>Anaerotruncus</taxon>
        <taxon>environmental samples</taxon>
    </lineage>
</organism>
<reference evidence="1" key="1">
    <citation type="submission" date="2019-11" db="EMBL/GenBank/DDBJ databases">
        <authorList>
            <person name="Feng L."/>
        </authorList>
    </citation>
    <scope>NUCLEOTIDE SEQUENCE</scope>
    <source>
        <strain evidence="1">AundefinedLFYP135</strain>
    </source>
</reference>
<dbReference type="AlphaFoldDB" id="A0A6N2UJB0"/>
<accession>A0A6N2UJB0</accession>
<dbReference type="Gene3D" id="1.10.1220.10">
    <property type="entry name" value="Met repressor-like"/>
    <property type="match status" value="1"/>
</dbReference>
<sequence>MESKPRKITEAQKRAHQNYMEKFVEVKVRMTPERRAEIQAHAKEMGESATAFINRAIDEAMERDQAEGKKHPPQ</sequence>